<keyword evidence="6 9" id="KW-0879">Wnt signaling pathway</keyword>
<evidence type="ECO:0000313" key="12">
    <source>
        <dbReference type="Proteomes" id="UP000245119"/>
    </source>
</evidence>
<keyword evidence="4" id="KW-0964">Secreted</keyword>
<keyword evidence="7" id="KW-1015">Disulfide bond</keyword>
<dbReference type="GO" id="GO:0005615">
    <property type="term" value="C:extracellular space"/>
    <property type="evidence" value="ECO:0007669"/>
    <property type="project" value="TreeGrafter"/>
</dbReference>
<evidence type="ECO:0000256" key="5">
    <source>
        <dbReference type="ARBA" id="ARBA00022530"/>
    </source>
</evidence>
<comment type="caution">
    <text evidence="11">The sequence shown here is derived from an EMBL/GenBank/DDBJ whole genome shotgun (WGS) entry which is preliminary data.</text>
</comment>
<evidence type="ECO:0000256" key="1">
    <source>
        <dbReference type="ARBA" id="ARBA00004498"/>
    </source>
</evidence>
<sequence length="135" mass="15459">MLIVPLLILFMLPLDAASNKKSRHKGALKGTQWWTLANAGERSNDLRTFTQLYNNPRLLPLTKRQRKVVTRNPGAIIAVARGAKMATEECQFQFRNRRWNCPTFWDDQGATVFGKILERGLFFPVEFLLPPDVSD</sequence>
<dbReference type="PANTHER" id="PTHR12027">
    <property type="entry name" value="WNT RELATED"/>
    <property type="match status" value="1"/>
</dbReference>
<dbReference type="Proteomes" id="UP000245119">
    <property type="component" value="Linkage Group LG1"/>
</dbReference>
<proteinExistence type="inferred from homology"/>
<comment type="subcellular location">
    <subcellularLocation>
        <location evidence="1 9">Secreted</location>
        <location evidence="1 9">Extracellular space</location>
        <location evidence="1 9">Extracellular matrix</location>
    </subcellularLocation>
</comment>
<evidence type="ECO:0000256" key="2">
    <source>
        <dbReference type="ARBA" id="ARBA00005683"/>
    </source>
</evidence>
<evidence type="ECO:0000256" key="6">
    <source>
        <dbReference type="ARBA" id="ARBA00022687"/>
    </source>
</evidence>
<evidence type="ECO:0000256" key="10">
    <source>
        <dbReference type="SAM" id="SignalP"/>
    </source>
</evidence>
<dbReference type="Pfam" id="PF00110">
    <property type="entry name" value="wnt"/>
    <property type="match status" value="1"/>
</dbReference>
<dbReference type="GO" id="GO:0045165">
    <property type="term" value="P:cell fate commitment"/>
    <property type="evidence" value="ECO:0007669"/>
    <property type="project" value="TreeGrafter"/>
</dbReference>
<evidence type="ECO:0000256" key="8">
    <source>
        <dbReference type="ARBA" id="ARBA00023288"/>
    </source>
</evidence>
<comment type="similarity">
    <text evidence="2 9">Belongs to the Wnt family.</text>
</comment>
<dbReference type="OrthoDB" id="5945655at2759"/>
<dbReference type="PANTHER" id="PTHR12027:SF91">
    <property type="entry name" value="PROTO-ONCOGENE WNT-1"/>
    <property type="match status" value="1"/>
</dbReference>
<feature type="chain" id="PRO_5015518919" description="Protein Wnt" evidence="10">
    <location>
        <begin position="17"/>
        <end position="135"/>
    </location>
</feature>
<protein>
    <recommendedName>
        <fullName evidence="9">Protein Wnt</fullName>
    </recommendedName>
</protein>
<reference evidence="11 12" key="1">
    <citation type="submission" date="2018-04" db="EMBL/GenBank/DDBJ databases">
        <title>The genome of golden apple snail Pomacea canaliculata provides insight into stress tolerance and invasive adaptation.</title>
        <authorList>
            <person name="Liu C."/>
            <person name="Liu B."/>
            <person name="Ren Y."/>
            <person name="Zhang Y."/>
            <person name="Wang H."/>
            <person name="Li S."/>
            <person name="Jiang F."/>
            <person name="Yin L."/>
            <person name="Zhang G."/>
            <person name="Qian W."/>
            <person name="Fan W."/>
        </authorList>
    </citation>
    <scope>NUCLEOTIDE SEQUENCE [LARGE SCALE GENOMIC DNA]</scope>
    <source>
        <strain evidence="11">SZHN2017</strain>
        <tissue evidence="11">Muscle</tissue>
    </source>
</reference>
<evidence type="ECO:0000256" key="7">
    <source>
        <dbReference type="ARBA" id="ARBA00023157"/>
    </source>
</evidence>
<evidence type="ECO:0000256" key="4">
    <source>
        <dbReference type="ARBA" id="ARBA00022525"/>
    </source>
</evidence>
<name>A0A2T7PZW6_POMCA</name>
<keyword evidence="12" id="KW-1185">Reference proteome</keyword>
<dbReference type="GO" id="GO:0005125">
    <property type="term" value="F:cytokine activity"/>
    <property type="evidence" value="ECO:0007669"/>
    <property type="project" value="TreeGrafter"/>
</dbReference>
<comment type="function">
    <text evidence="9">Ligand for members of the frizzled family of seven transmembrane receptors.</text>
</comment>
<evidence type="ECO:0000256" key="3">
    <source>
        <dbReference type="ARBA" id="ARBA00022473"/>
    </source>
</evidence>
<dbReference type="GO" id="GO:0060070">
    <property type="term" value="P:canonical Wnt signaling pathway"/>
    <property type="evidence" value="ECO:0007669"/>
    <property type="project" value="TreeGrafter"/>
</dbReference>
<organism evidence="11 12">
    <name type="scientific">Pomacea canaliculata</name>
    <name type="common">Golden apple snail</name>
    <dbReference type="NCBI Taxonomy" id="400727"/>
    <lineage>
        <taxon>Eukaryota</taxon>
        <taxon>Metazoa</taxon>
        <taxon>Spiralia</taxon>
        <taxon>Lophotrochozoa</taxon>
        <taxon>Mollusca</taxon>
        <taxon>Gastropoda</taxon>
        <taxon>Caenogastropoda</taxon>
        <taxon>Architaenioglossa</taxon>
        <taxon>Ampullarioidea</taxon>
        <taxon>Ampullariidae</taxon>
        <taxon>Pomacea</taxon>
    </lineage>
</organism>
<gene>
    <name evidence="11" type="ORF">C0Q70_01587</name>
</gene>
<dbReference type="STRING" id="400727.A0A2T7PZW6"/>
<feature type="signal peptide" evidence="10">
    <location>
        <begin position="1"/>
        <end position="16"/>
    </location>
</feature>
<evidence type="ECO:0000313" key="11">
    <source>
        <dbReference type="EMBL" id="PVD38962.1"/>
    </source>
</evidence>
<dbReference type="EMBL" id="PZQS01000001">
    <property type="protein sequence ID" value="PVD38962.1"/>
    <property type="molecule type" value="Genomic_DNA"/>
</dbReference>
<dbReference type="GO" id="GO:0005109">
    <property type="term" value="F:frizzled binding"/>
    <property type="evidence" value="ECO:0007669"/>
    <property type="project" value="TreeGrafter"/>
</dbReference>
<dbReference type="GO" id="GO:0030182">
    <property type="term" value="P:neuron differentiation"/>
    <property type="evidence" value="ECO:0007669"/>
    <property type="project" value="TreeGrafter"/>
</dbReference>
<dbReference type="InterPro" id="IPR005817">
    <property type="entry name" value="Wnt"/>
</dbReference>
<dbReference type="AlphaFoldDB" id="A0A2T7PZW6"/>
<accession>A0A2T7PZW6</accession>
<keyword evidence="8" id="KW-0449">Lipoprotein</keyword>
<keyword evidence="10" id="KW-0732">Signal</keyword>
<evidence type="ECO:0000256" key="9">
    <source>
        <dbReference type="RuleBase" id="RU003500"/>
    </source>
</evidence>
<keyword evidence="5" id="KW-0272">Extracellular matrix</keyword>
<keyword evidence="3 9" id="KW-0217">Developmental protein</keyword>